<dbReference type="Proteomes" id="UP001215598">
    <property type="component" value="Unassembled WGS sequence"/>
</dbReference>
<evidence type="ECO:0000313" key="1">
    <source>
        <dbReference type="EMBL" id="KAJ7697572.1"/>
    </source>
</evidence>
<sequence length="91" mass="10362">MYLRYGTLVPVLIVLLESAAVWTMQIIMGDLSPVMVFGQHGHISAGGASMHPYAWVRADWGCDDKQRFHHSILREQSIYTTSSQYSVVHRR</sequence>
<accession>A0AAD7DQS8</accession>
<proteinExistence type="predicted"/>
<reference evidence="1" key="1">
    <citation type="submission" date="2023-03" db="EMBL/GenBank/DDBJ databases">
        <title>Massive genome expansion in bonnet fungi (Mycena s.s.) driven by repeated elements and novel gene families across ecological guilds.</title>
        <authorList>
            <consortium name="Lawrence Berkeley National Laboratory"/>
            <person name="Harder C.B."/>
            <person name="Miyauchi S."/>
            <person name="Viragh M."/>
            <person name="Kuo A."/>
            <person name="Thoen E."/>
            <person name="Andreopoulos B."/>
            <person name="Lu D."/>
            <person name="Skrede I."/>
            <person name="Drula E."/>
            <person name="Henrissat B."/>
            <person name="Morin E."/>
            <person name="Kohler A."/>
            <person name="Barry K."/>
            <person name="LaButti K."/>
            <person name="Morin E."/>
            <person name="Salamov A."/>
            <person name="Lipzen A."/>
            <person name="Mereny Z."/>
            <person name="Hegedus B."/>
            <person name="Baldrian P."/>
            <person name="Stursova M."/>
            <person name="Weitz H."/>
            <person name="Taylor A."/>
            <person name="Grigoriev I.V."/>
            <person name="Nagy L.G."/>
            <person name="Martin F."/>
            <person name="Kauserud H."/>
        </authorList>
    </citation>
    <scope>NUCLEOTIDE SEQUENCE</scope>
    <source>
        <strain evidence="1">CBHHK182m</strain>
    </source>
</reference>
<organism evidence="1 2">
    <name type="scientific">Mycena metata</name>
    <dbReference type="NCBI Taxonomy" id="1033252"/>
    <lineage>
        <taxon>Eukaryota</taxon>
        <taxon>Fungi</taxon>
        <taxon>Dikarya</taxon>
        <taxon>Basidiomycota</taxon>
        <taxon>Agaricomycotina</taxon>
        <taxon>Agaricomycetes</taxon>
        <taxon>Agaricomycetidae</taxon>
        <taxon>Agaricales</taxon>
        <taxon>Marasmiineae</taxon>
        <taxon>Mycenaceae</taxon>
        <taxon>Mycena</taxon>
    </lineage>
</organism>
<comment type="caution">
    <text evidence="1">The sequence shown here is derived from an EMBL/GenBank/DDBJ whole genome shotgun (WGS) entry which is preliminary data.</text>
</comment>
<name>A0AAD7DQS8_9AGAR</name>
<protein>
    <submittedName>
        <fullName evidence="1">Uncharacterized protein</fullName>
    </submittedName>
</protein>
<evidence type="ECO:0000313" key="2">
    <source>
        <dbReference type="Proteomes" id="UP001215598"/>
    </source>
</evidence>
<keyword evidence="2" id="KW-1185">Reference proteome</keyword>
<gene>
    <name evidence="1" type="ORF">B0H16DRAFT_820770</name>
</gene>
<dbReference type="EMBL" id="JARKIB010000607">
    <property type="protein sequence ID" value="KAJ7697572.1"/>
    <property type="molecule type" value="Genomic_DNA"/>
</dbReference>
<dbReference type="AlphaFoldDB" id="A0AAD7DQS8"/>